<dbReference type="Proteomes" id="UP000307087">
    <property type="component" value="Unassembled WGS sequence"/>
</dbReference>
<dbReference type="EMBL" id="STGW01000027">
    <property type="protein sequence ID" value="THV08785.1"/>
    <property type="molecule type" value="Genomic_DNA"/>
</dbReference>
<sequence length="162" mass="17930">MDDLPDHLHHRLGPDLSKEAEKTLVGYATRHRPSELRTLARRILDVVAPEIAQAEDAKRLEAEERRAREKASLRFRRNGDGTTRINGLVPDVIAGRLQTYLAAYTSPRHNTGQQEGQVGGEAGGEADRIPMHRKRAHALAALLEHLDPDHLPEHGGLATTVI</sequence>
<feature type="domain" description="DUF222" evidence="1">
    <location>
        <begin position="18"/>
        <end position="162"/>
    </location>
</feature>
<dbReference type="InterPro" id="IPR003870">
    <property type="entry name" value="DUF222"/>
</dbReference>
<evidence type="ECO:0000313" key="3">
    <source>
        <dbReference type="Proteomes" id="UP000307087"/>
    </source>
</evidence>
<evidence type="ECO:0000259" key="1">
    <source>
        <dbReference type="Pfam" id="PF02720"/>
    </source>
</evidence>
<proteinExistence type="predicted"/>
<evidence type="ECO:0000313" key="2">
    <source>
        <dbReference type="EMBL" id="THV08785.1"/>
    </source>
</evidence>
<name>A0A4S8MZL6_9ACTN</name>
<feature type="non-terminal residue" evidence="2">
    <location>
        <position position="162"/>
    </location>
</feature>
<comment type="caution">
    <text evidence="2">The sequence shown here is derived from an EMBL/GenBank/DDBJ whole genome shotgun (WGS) entry which is preliminary data.</text>
</comment>
<dbReference type="AlphaFoldDB" id="A0A4S8MZL6"/>
<dbReference type="Pfam" id="PF02720">
    <property type="entry name" value="DUF222"/>
    <property type="match status" value="1"/>
</dbReference>
<accession>A0A4S8MZL6</accession>
<organism evidence="2 3">
    <name type="scientific">Nocardioides caeni</name>
    <dbReference type="NCBI Taxonomy" id="574700"/>
    <lineage>
        <taxon>Bacteria</taxon>
        <taxon>Bacillati</taxon>
        <taxon>Actinomycetota</taxon>
        <taxon>Actinomycetes</taxon>
        <taxon>Propionibacteriales</taxon>
        <taxon>Nocardioidaceae</taxon>
        <taxon>Nocardioides</taxon>
    </lineage>
</organism>
<gene>
    <name evidence="2" type="ORF">E9934_19120</name>
</gene>
<reference evidence="2 3" key="1">
    <citation type="journal article" date="2009" name="Int. J. Syst. Evol. Microbiol.">
        <title>Nocardioides caeni sp. nov., isolated from wastewater.</title>
        <authorList>
            <person name="Yoon J.H."/>
            <person name="Kang S.J."/>
            <person name="Park S."/>
            <person name="Kim W."/>
            <person name="Oh T.K."/>
        </authorList>
    </citation>
    <scope>NUCLEOTIDE SEQUENCE [LARGE SCALE GENOMIC DNA]</scope>
    <source>
        <strain evidence="2 3">DSM 23134</strain>
    </source>
</reference>
<protein>
    <submittedName>
        <fullName evidence="2">DUF222 domain-containing protein</fullName>
    </submittedName>
</protein>
<keyword evidence="3" id="KW-1185">Reference proteome</keyword>